<keyword evidence="4 12" id="KW-0732">Signal</keyword>
<dbReference type="InterPro" id="IPR019931">
    <property type="entry name" value="LPXTG_anchor"/>
</dbReference>
<evidence type="ECO:0000256" key="3">
    <source>
        <dbReference type="ARBA" id="ARBA00022525"/>
    </source>
</evidence>
<evidence type="ECO:0000259" key="15">
    <source>
        <dbReference type="Pfam" id="PF03442"/>
    </source>
</evidence>
<keyword evidence="3" id="KW-0964">Secreted</keyword>
<dbReference type="SUPFAM" id="SSF81296">
    <property type="entry name" value="E set domains"/>
    <property type="match status" value="1"/>
</dbReference>
<dbReference type="InterPro" id="IPR011081">
    <property type="entry name" value="Big_4"/>
</dbReference>
<dbReference type="Pfam" id="PF00746">
    <property type="entry name" value="Gram_pos_anchor"/>
    <property type="match status" value="1"/>
</dbReference>
<dbReference type="PANTHER" id="PTHR31297">
    <property type="entry name" value="GLUCAN ENDO-1,6-BETA-GLUCOSIDASE B"/>
    <property type="match status" value="1"/>
</dbReference>
<keyword evidence="6" id="KW-0136">Cellulose degradation</keyword>
<evidence type="ECO:0000259" key="17">
    <source>
        <dbReference type="Pfam" id="PF18448"/>
    </source>
</evidence>
<evidence type="ECO:0000259" key="14">
    <source>
        <dbReference type="Pfam" id="PF00746"/>
    </source>
</evidence>
<dbReference type="NCBIfam" id="TIGR01167">
    <property type="entry name" value="LPXTG_anchor"/>
    <property type="match status" value="1"/>
</dbReference>
<evidence type="ECO:0000256" key="11">
    <source>
        <dbReference type="SAM" id="Phobius"/>
    </source>
</evidence>
<evidence type="ECO:0000313" key="18">
    <source>
        <dbReference type="EMBL" id="BAV13065.1"/>
    </source>
</evidence>
<dbReference type="Pfam" id="PF18448">
    <property type="entry name" value="CBM46"/>
    <property type="match status" value="1"/>
</dbReference>
<evidence type="ECO:0000256" key="7">
    <source>
        <dbReference type="ARBA" id="ARBA00023088"/>
    </source>
</evidence>
<feature type="chain" id="PRO_5039339773" evidence="12">
    <location>
        <begin position="25"/>
        <end position="936"/>
    </location>
</feature>
<dbReference type="GO" id="GO:0005576">
    <property type="term" value="C:extracellular region"/>
    <property type="evidence" value="ECO:0007669"/>
    <property type="project" value="TreeGrafter"/>
</dbReference>
<evidence type="ECO:0000256" key="12">
    <source>
        <dbReference type="SAM" id="SignalP"/>
    </source>
</evidence>
<keyword evidence="9" id="KW-0326">Glycosidase</keyword>
<dbReference type="GO" id="GO:0008422">
    <property type="term" value="F:beta-glucosidase activity"/>
    <property type="evidence" value="ECO:0007669"/>
    <property type="project" value="TreeGrafter"/>
</dbReference>
<sequence length="936" mass="103070">MKKAKKLFMSFMALVLTISTFLIGAPTLKAEALPNEAVKSASQTYVDAMQPGWNLGNSFDSFDTGGDKGEQSWGNPVVTKELIHTIKAQGFKSIRIPFTSVMRTGAAPDYKIDPTFLARYAEVVQWALDEGFYVMVNIHHDSWNWAARINTEPGNEYMAQYKALWVQLADYFKDYPDQVCFESLNEPQFWVDGAPNQIKILEAVNNEFYNVVRNSGGNNAKRMLVLPTLNTNDSDDKCESLYNTITAFNDPNIIATFHYYGFWPFSTNIAGTTTMNDTVVTELNNAFDRMYNHFTANGIGVVCGEYGLLGFDKTADTIEPGELLKYMEYINYYAKAKGITLMLWDNGNVIDRYKYEWHNKALGNMIKTSWNTRSSYTDSDRIFVKAQDKDNDVLMKLTLNGNTLKSIYNGNTELTLNKDYTLVDNTVTLKGDYIKNLITESLGINATLTFKFSSGEEWNVYLTHYATPLLSAGQGTAAGFDIPVQFNGSKLSTLEALNADGSGAGPQNWTTYKEYNYAFKVDYDNNKVTITDKFFKEAKDGEITLKYHFQSGEVMIGKFLKAGDVVTHVNCLSYIENISTSVIEGQTYTLPSTVSASYSDGSKKDLAVSWTSSSVDTSKVGIYAFEGNVEGFDRSVLLTLTVKPSITSIEDITSSVPVGYAYTLPTTVSAVYSDGSKKEVSVAWTPSTVDTSKVGTYTFKGSVLGFSKQVSLTLTVYENPAADPIKDIINKINDETVTTVTMDANANPLIVNDIFKALKGKDKTLTIVTNGATWVFNGKDITNVPSGAIDLSLKSVSDQLHSKEKAKAKAIVGKDVEISSFSFNHDGYLPGPTKITLSLGSSFANKTVTIYRYFADTDSTEVITDAIADANGNVTITLDHCSDYFAVEKASTEKTIEVTLPQTGSVINGTVLASVGAILVVVGIVLVGFRRRKHTI</sequence>
<dbReference type="InterPro" id="IPR014756">
    <property type="entry name" value="Ig_E-set"/>
</dbReference>
<evidence type="ECO:0000256" key="1">
    <source>
        <dbReference type="ARBA" id="ARBA00005641"/>
    </source>
</evidence>
<dbReference type="InterPro" id="IPR001547">
    <property type="entry name" value="Glyco_hydro_5"/>
</dbReference>
<dbReference type="GO" id="GO:0009986">
    <property type="term" value="C:cell surface"/>
    <property type="evidence" value="ECO:0007669"/>
    <property type="project" value="TreeGrafter"/>
</dbReference>
<dbReference type="AlphaFoldDB" id="A0A173N003"/>
<dbReference type="PANTHER" id="PTHR31297:SF41">
    <property type="entry name" value="ENDOGLUCANASE, PUTATIVE (AFU_ORTHOLOGUE AFUA_5G01830)-RELATED"/>
    <property type="match status" value="1"/>
</dbReference>
<keyword evidence="10" id="KW-0624">Polysaccharide degradation</keyword>
<dbReference type="EMBL" id="AB499166">
    <property type="protein sequence ID" value="BAV13065.1"/>
    <property type="molecule type" value="Genomic_DNA"/>
</dbReference>
<evidence type="ECO:0000256" key="9">
    <source>
        <dbReference type="ARBA" id="ARBA00023295"/>
    </source>
</evidence>
<evidence type="ECO:0000256" key="10">
    <source>
        <dbReference type="ARBA" id="ARBA00023326"/>
    </source>
</evidence>
<keyword evidence="11" id="KW-0472">Membrane</keyword>
<dbReference type="InterPro" id="IPR017853">
    <property type="entry name" value="GH"/>
</dbReference>
<dbReference type="Gene3D" id="2.60.40.10">
    <property type="entry name" value="Immunoglobulins"/>
    <property type="match status" value="1"/>
</dbReference>
<evidence type="ECO:0000259" key="13">
    <source>
        <dbReference type="Pfam" id="PF00150"/>
    </source>
</evidence>
<name>A0A173N003_CLOCL</name>
<keyword evidence="11" id="KW-0812">Transmembrane</keyword>
<evidence type="ECO:0000256" key="4">
    <source>
        <dbReference type="ARBA" id="ARBA00022729"/>
    </source>
</evidence>
<evidence type="ECO:0000256" key="8">
    <source>
        <dbReference type="ARBA" id="ARBA00023277"/>
    </source>
</evidence>
<keyword evidence="8" id="KW-0119">Carbohydrate metabolism</keyword>
<evidence type="ECO:0000256" key="6">
    <source>
        <dbReference type="ARBA" id="ARBA00023001"/>
    </source>
</evidence>
<protein>
    <submittedName>
        <fullName evidence="18">Endoglucanase</fullName>
    </submittedName>
</protein>
<dbReference type="Gene3D" id="3.20.20.80">
    <property type="entry name" value="Glycosidases"/>
    <property type="match status" value="1"/>
</dbReference>
<dbReference type="SUPFAM" id="SSF51445">
    <property type="entry name" value="(Trans)glycosidases"/>
    <property type="match status" value="1"/>
</dbReference>
<dbReference type="GO" id="GO:0030245">
    <property type="term" value="P:cellulose catabolic process"/>
    <property type="evidence" value="ECO:0007669"/>
    <property type="project" value="UniProtKB-KW"/>
</dbReference>
<accession>A0A173N003</accession>
<keyword evidence="2" id="KW-0134">Cell wall</keyword>
<feature type="domain" description="Bacterial Ig-like" evidence="16">
    <location>
        <begin position="575"/>
        <end position="631"/>
    </location>
</feature>
<keyword evidence="7" id="KW-0572">Peptidoglycan-anchor</keyword>
<evidence type="ECO:0000256" key="5">
    <source>
        <dbReference type="ARBA" id="ARBA00022801"/>
    </source>
</evidence>
<feature type="signal peptide" evidence="12">
    <location>
        <begin position="1"/>
        <end position="24"/>
    </location>
</feature>
<feature type="domain" description="Gram-positive cocci surface proteins LPxTG" evidence="14">
    <location>
        <begin position="894"/>
        <end position="933"/>
    </location>
</feature>
<feature type="domain" description="Endoglucanase B carbohydrate binding" evidence="17">
    <location>
        <begin position="467"/>
        <end position="567"/>
    </location>
</feature>
<dbReference type="InterPro" id="IPR040946">
    <property type="entry name" value="CBM46"/>
</dbReference>
<evidence type="ECO:0000259" key="16">
    <source>
        <dbReference type="Pfam" id="PF07532"/>
    </source>
</evidence>
<dbReference type="InterPro" id="IPR005102">
    <property type="entry name" value="Carbo-bd_X2"/>
</dbReference>
<evidence type="ECO:0000256" key="2">
    <source>
        <dbReference type="ARBA" id="ARBA00022512"/>
    </source>
</evidence>
<dbReference type="Gene3D" id="2.30.30.100">
    <property type="match status" value="2"/>
</dbReference>
<dbReference type="InterPro" id="IPR050386">
    <property type="entry name" value="Glycosyl_hydrolase_5"/>
</dbReference>
<organism evidence="18">
    <name type="scientific">Clostridium cellulovorans</name>
    <dbReference type="NCBI Taxonomy" id="1493"/>
    <lineage>
        <taxon>Bacteria</taxon>
        <taxon>Bacillati</taxon>
        <taxon>Bacillota</taxon>
        <taxon>Clostridia</taxon>
        <taxon>Eubacteriales</taxon>
        <taxon>Clostridiaceae</taxon>
        <taxon>Clostridium</taxon>
    </lineage>
</organism>
<dbReference type="Pfam" id="PF07532">
    <property type="entry name" value="Big_4"/>
    <property type="match status" value="2"/>
</dbReference>
<keyword evidence="11" id="KW-1133">Transmembrane helix</keyword>
<comment type="similarity">
    <text evidence="1">Belongs to the glycosyl hydrolase 5 (cellulase A) family.</text>
</comment>
<proteinExistence type="inferred from homology"/>
<feature type="domain" description="Carbohydrate binding X2" evidence="15">
    <location>
        <begin position="379"/>
        <end position="460"/>
    </location>
</feature>
<dbReference type="Pfam" id="PF03442">
    <property type="entry name" value="CBM_X2"/>
    <property type="match status" value="1"/>
</dbReference>
<gene>
    <name evidence="18" type="primary">Eng5G</name>
</gene>
<dbReference type="Pfam" id="PF00150">
    <property type="entry name" value="Cellulase"/>
    <property type="match status" value="1"/>
</dbReference>
<feature type="transmembrane region" description="Helical" evidence="11">
    <location>
        <begin position="906"/>
        <end position="929"/>
    </location>
</feature>
<feature type="domain" description="Glycoside hydrolase family 5" evidence="13">
    <location>
        <begin position="68"/>
        <end position="348"/>
    </location>
</feature>
<dbReference type="InterPro" id="IPR013783">
    <property type="entry name" value="Ig-like_fold"/>
</dbReference>
<feature type="domain" description="Bacterial Ig-like" evidence="16">
    <location>
        <begin position="649"/>
        <end position="705"/>
    </location>
</feature>
<reference evidence="18" key="1">
    <citation type="submission" date="2009-04" db="EMBL/GenBank/DDBJ databases">
        <title>Clostridium cellulovorans cellulosomal and noncellulosomal genes.</title>
        <authorList>
            <person name="Tamaru Y."/>
        </authorList>
    </citation>
    <scope>NUCLEOTIDE SEQUENCE</scope>
</reference>
<keyword evidence="5" id="KW-0378">Hydrolase</keyword>